<accession>A0ABW2AVN7</accession>
<keyword evidence="2" id="KW-1185">Reference proteome</keyword>
<protein>
    <submittedName>
        <fullName evidence="1">DUF1028 domain-containing protein</fullName>
    </submittedName>
</protein>
<evidence type="ECO:0000313" key="1">
    <source>
        <dbReference type="EMBL" id="MFC6715187.1"/>
    </source>
</evidence>
<name>A0ABW2AVN7_9MICO</name>
<reference evidence="2" key="1">
    <citation type="journal article" date="2019" name="Int. J. Syst. Evol. Microbiol.">
        <title>The Global Catalogue of Microorganisms (GCM) 10K type strain sequencing project: providing services to taxonomists for standard genome sequencing and annotation.</title>
        <authorList>
            <consortium name="The Broad Institute Genomics Platform"/>
            <consortium name="The Broad Institute Genome Sequencing Center for Infectious Disease"/>
            <person name="Wu L."/>
            <person name="Ma J."/>
        </authorList>
    </citation>
    <scope>NUCLEOTIDE SEQUENCE [LARGE SCALE GENOMIC DNA]</scope>
    <source>
        <strain evidence="2">NBRC 106593</strain>
    </source>
</reference>
<dbReference type="InterPro" id="IPR010430">
    <property type="entry name" value="DUF1028"/>
</dbReference>
<comment type="caution">
    <text evidence="1">The sequence shown here is derived from an EMBL/GenBank/DDBJ whole genome shotgun (WGS) entry which is preliminary data.</text>
</comment>
<dbReference type="Proteomes" id="UP001596356">
    <property type="component" value="Unassembled WGS sequence"/>
</dbReference>
<organism evidence="1 2">
    <name type="scientific">Branchiibius cervicis</name>
    <dbReference type="NCBI Taxonomy" id="908252"/>
    <lineage>
        <taxon>Bacteria</taxon>
        <taxon>Bacillati</taxon>
        <taxon>Actinomycetota</taxon>
        <taxon>Actinomycetes</taxon>
        <taxon>Micrococcales</taxon>
        <taxon>Dermacoccaceae</taxon>
        <taxon>Branchiibius</taxon>
    </lineage>
</organism>
<sequence>MTFSIVARDAATGDLGVAVASKFLAVGAAVPAARFGVGAIATQALCNTLYKRDGLDRLAEGLSAPEALAAITAADERREERQAGMVDASGGSATFTGSGALPWAGGRTAPNVAIQGNILTGPDVVDAMYDKWQATDDLPLAQRLVRSLEAGDVAGGDSRGRQSAALLVVSATGSYTPGDDVIYDLRVDDHVAPIPELKRLLQIHDLLFGESEELLPLEGSWPRRSRTAWPRWVSVIWTPGPASRTWNCDCTPARST</sequence>
<dbReference type="PANTHER" id="PTHR39328">
    <property type="entry name" value="BLL2871 PROTEIN"/>
    <property type="match status" value="1"/>
</dbReference>
<dbReference type="SUPFAM" id="SSF56235">
    <property type="entry name" value="N-terminal nucleophile aminohydrolases (Ntn hydrolases)"/>
    <property type="match status" value="1"/>
</dbReference>
<dbReference type="Pfam" id="PF06267">
    <property type="entry name" value="DUF1028"/>
    <property type="match status" value="1"/>
</dbReference>
<proteinExistence type="predicted"/>
<evidence type="ECO:0000313" key="2">
    <source>
        <dbReference type="Proteomes" id="UP001596356"/>
    </source>
</evidence>
<gene>
    <name evidence="1" type="ORF">ACFQBT_15765</name>
</gene>
<dbReference type="EMBL" id="JBHSWJ010000002">
    <property type="protein sequence ID" value="MFC6715187.1"/>
    <property type="molecule type" value="Genomic_DNA"/>
</dbReference>
<dbReference type="PANTHER" id="PTHR39328:SF1">
    <property type="entry name" value="BLL2871 PROTEIN"/>
    <property type="match status" value="1"/>
</dbReference>
<dbReference type="Gene3D" id="3.60.20.10">
    <property type="entry name" value="Glutamine Phosphoribosylpyrophosphate, subunit 1, domain 1"/>
    <property type="match status" value="1"/>
</dbReference>
<dbReference type="InterPro" id="IPR029055">
    <property type="entry name" value="Ntn_hydrolases_N"/>
</dbReference>
<dbReference type="RefSeq" id="WP_377824108.1">
    <property type="nucleotide sequence ID" value="NZ_JBHSWJ010000002.1"/>
</dbReference>